<reference evidence="2 3" key="1">
    <citation type="journal article" date="2017" name="Genome Med.">
        <title>A novel Ruminococcus gnavus clade enriched in inflammatory bowel disease patients.</title>
        <authorList>
            <person name="Hall A.B."/>
            <person name="Yassour M."/>
            <person name="Sauk J."/>
            <person name="Garner A."/>
            <person name="Jiang X."/>
            <person name="Arthur T."/>
            <person name="Lagoudas G.K."/>
            <person name="Vatanen T."/>
            <person name="Fornelos N."/>
            <person name="Wilson R."/>
            <person name="Bertha M."/>
            <person name="Cohen M."/>
            <person name="Garber J."/>
            <person name="Khalili H."/>
            <person name="Gevers D."/>
            <person name="Ananthakrishnan A.N."/>
            <person name="Kugathasan S."/>
            <person name="Lander E.S."/>
            <person name="Blainey P."/>
            <person name="Vlamakis H."/>
            <person name="Xavier R.J."/>
            <person name="Huttenhower C."/>
        </authorList>
    </citation>
    <scope>NUCLEOTIDE SEQUENCE [LARGE SCALE GENOMIC DNA]</scope>
    <source>
        <strain evidence="2 3">RJX1118</strain>
    </source>
</reference>
<dbReference type="RefSeq" id="WP_101874727.1">
    <property type="nucleotide sequence ID" value="NZ_JALQCM010000001.1"/>
</dbReference>
<accession>A0A2N5NK44</accession>
<dbReference type="Proteomes" id="UP001079535">
    <property type="component" value="Unassembled WGS sequence"/>
</dbReference>
<comment type="caution">
    <text evidence="2">The sequence shown here is derived from an EMBL/GenBank/DDBJ whole genome shotgun (WGS) entry which is preliminary data.</text>
</comment>
<organism evidence="2 3">
    <name type="scientific">Mediterraneibacter gnavus</name>
    <name type="common">Ruminococcus gnavus</name>
    <dbReference type="NCBI Taxonomy" id="33038"/>
    <lineage>
        <taxon>Bacteria</taxon>
        <taxon>Bacillati</taxon>
        <taxon>Bacillota</taxon>
        <taxon>Clostridia</taxon>
        <taxon>Lachnospirales</taxon>
        <taxon>Lachnospiraceae</taxon>
        <taxon>Mediterraneibacter</taxon>
    </lineage>
</organism>
<dbReference type="Proteomes" id="UP000234849">
    <property type="component" value="Unassembled WGS sequence"/>
</dbReference>
<evidence type="ECO:0008006" key="4">
    <source>
        <dbReference type="Google" id="ProtNLM"/>
    </source>
</evidence>
<gene>
    <name evidence="2" type="ORF">CDL18_05030</name>
    <name evidence="1" type="ORF">OZZ17_01060</name>
</gene>
<evidence type="ECO:0000313" key="3">
    <source>
        <dbReference type="Proteomes" id="UP000234849"/>
    </source>
</evidence>
<dbReference type="EMBL" id="JAPRAY010000001">
    <property type="protein sequence ID" value="MCZ0666130.1"/>
    <property type="molecule type" value="Genomic_DNA"/>
</dbReference>
<sequence length="432" mass="51339">MKLETWQRDRNERCMERHQLSIERLQMIDQEETVQDRYRPYFRMCAAFLLKLESLRRTIEDHSFETFTLEERKRWNQELYVDILGENYKKSFADPTYAVKMLSEVYGQLLSFLYTELRSGIPYAFSNRLDYLTILNELFLEIYQCFEAQEQPEYRNLRECVYWYASDYCDVFLTDHIRESINPVYTKSVIARIRKMDLSENRYLYSYGEYVGEKELETAEYFRNLSEEALWKIADTYTRKYRKEDCQAEKSVVQIFYRPGFERLVLAVLADLEKQGIEPVICIPASGVIARDELHGNVNPQYEADHKCDEALFLDKKYIERKLDVMKYGYECEKEWTARATGRIRLDRAEKELSGQAGPDAVSYTEEQKECLRIFDEKSVQLMNQYGLDITTPYEELEEISVLTKEGKNIILLEDGRFVTEGKKMPDGSFEK</sequence>
<dbReference type="AlphaFoldDB" id="A0A2N5NK44"/>
<reference evidence="1" key="2">
    <citation type="submission" date="2022-11" db="EMBL/GenBank/DDBJ databases">
        <title>Temperate bacteriophages infecting mucin-degrading bacterium Ruminococcus gnavus from the human gut.</title>
        <authorList>
            <person name="Buttimer C."/>
        </authorList>
    </citation>
    <scope>NUCLEOTIDE SEQUENCE</scope>
    <source>
        <strain evidence="1">CCUG 49994</strain>
    </source>
</reference>
<dbReference type="EMBL" id="NIHM01000005">
    <property type="protein sequence ID" value="PLT56541.1"/>
    <property type="molecule type" value="Genomic_DNA"/>
</dbReference>
<evidence type="ECO:0000313" key="1">
    <source>
        <dbReference type="EMBL" id="MCZ0666130.1"/>
    </source>
</evidence>
<name>A0A2N5NK44_MEDGN</name>
<protein>
    <recommendedName>
        <fullName evidence="4">Leucyl aminopeptidase</fullName>
    </recommendedName>
</protein>
<evidence type="ECO:0000313" key="2">
    <source>
        <dbReference type="EMBL" id="PLT56541.1"/>
    </source>
</evidence>
<proteinExistence type="predicted"/>